<keyword evidence="5 9" id="KW-0472">Membrane</keyword>
<evidence type="ECO:0000256" key="5">
    <source>
        <dbReference type="ARBA" id="ARBA00023136"/>
    </source>
</evidence>
<keyword evidence="2 9" id="KW-0812">Transmembrane</keyword>
<dbReference type="GO" id="GO:0016301">
    <property type="term" value="F:kinase activity"/>
    <property type="evidence" value="ECO:0007669"/>
    <property type="project" value="UniProtKB-KW"/>
</dbReference>
<evidence type="ECO:0000256" key="2">
    <source>
        <dbReference type="ARBA" id="ARBA00022692"/>
    </source>
</evidence>
<keyword evidence="7" id="KW-0325">Glycoprotein</keyword>
<dbReference type="InterPro" id="IPR046956">
    <property type="entry name" value="RLP23-like"/>
</dbReference>
<dbReference type="Gene3D" id="3.80.10.10">
    <property type="entry name" value="Ribonuclease Inhibitor"/>
    <property type="match status" value="1"/>
</dbReference>
<reference evidence="10 11" key="1">
    <citation type="submission" date="2018-02" db="EMBL/GenBank/DDBJ databases">
        <title>Draft genome of wild Prunus yedoensis var. nudiflora.</title>
        <authorList>
            <person name="Baek S."/>
            <person name="Kim J.-H."/>
            <person name="Choi K."/>
            <person name="Kim G.-B."/>
            <person name="Cho A."/>
            <person name="Jang H."/>
            <person name="Shin C.-H."/>
            <person name="Yu H.-J."/>
            <person name="Mun J.-H."/>
        </authorList>
    </citation>
    <scope>NUCLEOTIDE SEQUENCE [LARGE SCALE GENOMIC DNA]</scope>
    <source>
        <strain evidence="11">cv. Jeju island</strain>
        <tissue evidence="10">Leaf</tissue>
    </source>
</reference>
<keyword evidence="6 10" id="KW-0675">Receptor</keyword>
<dbReference type="OrthoDB" id="1435759at2759"/>
<gene>
    <name evidence="10" type="ORF">Pyn_35545</name>
</gene>
<evidence type="ECO:0000256" key="7">
    <source>
        <dbReference type="ARBA" id="ARBA00023180"/>
    </source>
</evidence>
<keyword evidence="10" id="KW-0808">Transferase</keyword>
<evidence type="ECO:0000256" key="1">
    <source>
        <dbReference type="ARBA" id="ARBA00004479"/>
    </source>
</evidence>
<feature type="region of interest" description="Disordered" evidence="8">
    <location>
        <begin position="61"/>
        <end position="82"/>
    </location>
</feature>
<dbReference type="InterPro" id="IPR032675">
    <property type="entry name" value="LRR_dom_sf"/>
</dbReference>
<evidence type="ECO:0000256" key="3">
    <source>
        <dbReference type="ARBA" id="ARBA00022729"/>
    </source>
</evidence>
<evidence type="ECO:0000256" key="4">
    <source>
        <dbReference type="ARBA" id="ARBA00022989"/>
    </source>
</evidence>
<keyword evidence="10" id="KW-0418">Kinase</keyword>
<keyword evidence="4 9" id="KW-1133">Transmembrane helix</keyword>
<sequence>MSMWSLAMATLSHVNLSYNNLSGPLPKVYEVQPFDSNSFTGNSLLCGAPLPKNCSGDDELHQIPTSTSNVDHDSEEDRYESTSNVDHDFEEDRYEKLWRCLVVMLGFAMGFWGFIGPLMLSKSWRCAYFRYVDEAKDWIFVAVAVKMRSWRRWEEAM</sequence>
<dbReference type="Proteomes" id="UP000250321">
    <property type="component" value="Unassembled WGS sequence"/>
</dbReference>
<proteinExistence type="predicted"/>
<evidence type="ECO:0000256" key="9">
    <source>
        <dbReference type="SAM" id="Phobius"/>
    </source>
</evidence>
<dbReference type="GO" id="GO:0016020">
    <property type="term" value="C:membrane"/>
    <property type="evidence" value="ECO:0007669"/>
    <property type="project" value="UniProtKB-SubCell"/>
</dbReference>
<name>A0A314XWH4_PRUYE</name>
<organism evidence="10 11">
    <name type="scientific">Prunus yedoensis var. nudiflora</name>
    <dbReference type="NCBI Taxonomy" id="2094558"/>
    <lineage>
        <taxon>Eukaryota</taxon>
        <taxon>Viridiplantae</taxon>
        <taxon>Streptophyta</taxon>
        <taxon>Embryophyta</taxon>
        <taxon>Tracheophyta</taxon>
        <taxon>Spermatophyta</taxon>
        <taxon>Magnoliopsida</taxon>
        <taxon>eudicotyledons</taxon>
        <taxon>Gunneridae</taxon>
        <taxon>Pentapetalae</taxon>
        <taxon>rosids</taxon>
        <taxon>fabids</taxon>
        <taxon>Rosales</taxon>
        <taxon>Rosaceae</taxon>
        <taxon>Amygdaloideae</taxon>
        <taxon>Amygdaleae</taxon>
        <taxon>Prunus</taxon>
    </lineage>
</organism>
<keyword evidence="11" id="KW-1185">Reference proteome</keyword>
<comment type="subcellular location">
    <subcellularLocation>
        <location evidence="1">Membrane</location>
        <topology evidence="1">Single-pass type I membrane protein</topology>
    </subcellularLocation>
</comment>
<accession>A0A314XWH4</accession>
<comment type="caution">
    <text evidence="10">The sequence shown here is derived from an EMBL/GenBank/DDBJ whole genome shotgun (WGS) entry which is preliminary data.</text>
</comment>
<dbReference type="AlphaFoldDB" id="A0A314XWH4"/>
<dbReference type="PANTHER" id="PTHR48063:SF112">
    <property type="entry name" value="RECEPTOR LIKE PROTEIN 30-LIKE"/>
    <property type="match status" value="1"/>
</dbReference>
<dbReference type="EMBL" id="PJQY01001869">
    <property type="protein sequence ID" value="PQP98781.1"/>
    <property type="molecule type" value="Genomic_DNA"/>
</dbReference>
<evidence type="ECO:0000313" key="10">
    <source>
        <dbReference type="EMBL" id="PQP98781.1"/>
    </source>
</evidence>
<dbReference type="STRING" id="2094558.A0A314XWH4"/>
<keyword evidence="3" id="KW-0732">Signal</keyword>
<evidence type="ECO:0000313" key="11">
    <source>
        <dbReference type="Proteomes" id="UP000250321"/>
    </source>
</evidence>
<evidence type="ECO:0000256" key="8">
    <source>
        <dbReference type="SAM" id="MobiDB-lite"/>
    </source>
</evidence>
<protein>
    <submittedName>
        <fullName evidence="10">Putative leucine-rich repeat receptor-like protein kinase</fullName>
    </submittedName>
</protein>
<feature type="transmembrane region" description="Helical" evidence="9">
    <location>
        <begin position="101"/>
        <end position="120"/>
    </location>
</feature>
<evidence type="ECO:0000256" key="6">
    <source>
        <dbReference type="ARBA" id="ARBA00023170"/>
    </source>
</evidence>
<dbReference type="PANTHER" id="PTHR48063">
    <property type="entry name" value="LRR RECEPTOR-LIKE KINASE"/>
    <property type="match status" value="1"/>
</dbReference>